<evidence type="ECO:0000256" key="1">
    <source>
        <dbReference type="SAM" id="MobiDB-lite"/>
    </source>
</evidence>
<dbReference type="EMBL" id="JACHGA010000031">
    <property type="protein sequence ID" value="MBB5278734.1"/>
    <property type="molecule type" value="Genomic_DNA"/>
</dbReference>
<sequence>MDGQNQHQITDGKGGKSVRNFFPHCPICST</sequence>
<feature type="region of interest" description="Disordered" evidence="1">
    <location>
        <begin position="1"/>
        <end position="20"/>
    </location>
</feature>
<evidence type="ECO:0000313" key="3">
    <source>
        <dbReference type="Proteomes" id="UP000550895"/>
    </source>
</evidence>
<dbReference type="AlphaFoldDB" id="A0A7W8HUX0"/>
<name>A0A7W8HUX0_9HYPH</name>
<accession>A0A7W8HUX0</accession>
<reference evidence="2 3" key="1">
    <citation type="submission" date="2020-08" db="EMBL/GenBank/DDBJ databases">
        <title>Genomic Encyclopedia of Type Strains, Phase IV (KMG-IV): sequencing the most valuable type-strain genomes for metagenomic binning, comparative biology and taxonomic classification.</title>
        <authorList>
            <person name="Goeker M."/>
        </authorList>
    </citation>
    <scope>NUCLEOTIDE SEQUENCE [LARGE SCALE GENOMIC DNA]</scope>
    <source>
        <strain evidence="2 3">DSM 26376</strain>
    </source>
</reference>
<proteinExistence type="predicted"/>
<dbReference type="Proteomes" id="UP000550895">
    <property type="component" value="Unassembled WGS sequence"/>
</dbReference>
<protein>
    <submittedName>
        <fullName evidence="2">Uncharacterized protein</fullName>
    </submittedName>
</protein>
<organism evidence="2 3">
    <name type="scientific">Rhizobium rosettiformans</name>
    <dbReference type="NCBI Taxonomy" id="1368430"/>
    <lineage>
        <taxon>Bacteria</taxon>
        <taxon>Pseudomonadati</taxon>
        <taxon>Pseudomonadota</taxon>
        <taxon>Alphaproteobacteria</taxon>
        <taxon>Hyphomicrobiales</taxon>
        <taxon>Rhizobiaceae</taxon>
        <taxon>Rhizobium/Agrobacterium group</taxon>
        <taxon>Rhizobium</taxon>
    </lineage>
</organism>
<comment type="caution">
    <text evidence="2">The sequence shown here is derived from an EMBL/GenBank/DDBJ whole genome shotgun (WGS) entry which is preliminary data.</text>
</comment>
<keyword evidence="3" id="KW-1185">Reference proteome</keyword>
<gene>
    <name evidence="2" type="ORF">HNR26_004848</name>
</gene>
<evidence type="ECO:0000313" key="2">
    <source>
        <dbReference type="EMBL" id="MBB5278734.1"/>
    </source>
</evidence>